<dbReference type="Proteomes" id="UP000217265">
    <property type="component" value="Chromosome"/>
</dbReference>
<dbReference type="GO" id="GO:0016787">
    <property type="term" value="F:hydrolase activity"/>
    <property type="evidence" value="ECO:0007669"/>
    <property type="project" value="UniProtKB-KW"/>
</dbReference>
<evidence type="ECO:0000259" key="2">
    <source>
        <dbReference type="Pfam" id="PF04909"/>
    </source>
</evidence>
<keyword evidence="4" id="KW-1185">Reference proteome</keyword>
<dbReference type="Gene3D" id="3.20.20.140">
    <property type="entry name" value="Metal-dependent hydrolases"/>
    <property type="match status" value="1"/>
</dbReference>
<dbReference type="AlphaFoldDB" id="A0A290QGX9"/>
<dbReference type="InterPro" id="IPR032465">
    <property type="entry name" value="ACMSD"/>
</dbReference>
<dbReference type="GO" id="GO:0016831">
    <property type="term" value="F:carboxy-lyase activity"/>
    <property type="evidence" value="ECO:0007669"/>
    <property type="project" value="InterPro"/>
</dbReference>
<dbReference type="OrthoDB" id="9771932at2"/>
<dbReference type="InterPro" id="IPR006680">
    <property type="entry name" value="Amidohydro-rel"/>
</dbReference>
<keyword evidence="1" id="KW-0456">Lyase</keyword>
<sequence>MIDIHTHPLCVNEGQDFPQVAPLIARAKQHGIQHCVALGDVLAFGRLPTAQQIRKINEDTAKVVHSHPKFFTGFCHLNPTLGERAVWSEVEHGIELGLRGIKLEIANNARDACMKPVMQAAARHDLIVLQHAWSMTKIRQRRYHTDPEDAAWLARKHPGVRMIMAHLTGCGVRGVLAAKHIDNLWVDTSGAAPEAGIVEYAVEHLGDRRILYGSDIPIRDFASALARITGSALSKRSQQRILNDNARELLRLS</sequence>
<reference evidence="3 4" key="1">
    <citation type="submission" date="2017-09" db="EMBL/GenBank/DDBJ databases">
        <title>Complete genome sequence of Verrucomicrobial strain HZ-65, isolated from freshwater.</title>
        <authorList>
            <person name="Choi A."/>
        </authorList>
    </citation>
    <scope>NUCLEOTIDE SEQUENCE [LARGE SCALE GENOMIC DNA]</scope>
    <source>
        <strain evidence="3 4">HZ-65</strain>
    </source>
</reference>
<dbReference type="Pfam" id="PF04909">
    <property type="entry name" value="Amidohydro_2"/>
    <property type="match status" value="1"/>
</dbReference>
<dbReference type="RefSeq" id="WP_096056229.1">
    <property type="nucleotide sequence ID" value="NZ_CP023344.1"/>
</dbReference>
<keyword evidence="3" id="KW-0378">Hydrolase</keyword>
<gene>
    <name evidence="3" type="ORF">CMV30_11885</name>
</gene>
<protein>
    <submittedName>
        <fullName evidence="3">Amidohydrolase</fullName>
    </submittedName>
</protein>
<evidence type="ECO:0000313" key="4">
    <source>
        <dbReference type="Proteomes" id="UP000217265"/>
    </source>
</evidence>
<proteinExistence type="predicted"/>
<dbReference type="GO" id="GO:0019748">
    <property type="term" value="P:secondary metabolic process"/>
    <property type="evidence" value="ECO:0007669"/>
    <property type="project" value="TreeGrafter"/>
</dbReference>
<dbReference type="SUPFAM" id="SSF51556">
    <property type="entry name" value="Metallo-dependent hydrolases"/>
    <property type="match status" value="1"/>
</dbReference>
<feature type="domain" description="Amidohydrolase-related" evidence="2">
    <location>
        <begin position="2"/>
        <end position="252"/>
    </location>
</feature>
<dbReference type="PANTHER" id="PTHR21240:SF28">
    <property type="entry name" value="ISO-OROTATE DECARBOXYLASE (EUROFUNG)"/>
    <property type="match status" value="1"/>
</dbReference>
<accession>A0A290QGX9</accession>
<dbReference type="GO" id="GO:0005737">
    <property type="term" value="C:cytoplasm"/>
    <property type="evidence" value="ECO:0007669"/>
    <property type="project" value="TreeGrafter"/>
</dbReference>
<dbReference type="PANTHER" id="PTHR21240">
    <property type="entry name" value="2-AMINO-3-CARBOXYLMUCONATE-6-SEMIALDEHYDE DECARBOXYLASE"/>
    <property type="match status" value="1"/>
</dbReference>
<organism evidence="3 4">
    <name type="scientific">Nibricoccus aquaticus</name>
    <dbReference type="NCBI Taxonomy" id="2576891"/>
    <lineage>
        <taxon>Bacteria</taxon>
        <taxon>Pseudomonadati</taxon>
        <taxon>Verrucomicrobiota</taxon>
        <taxon>Opitutia</taxon>
        <taxon>Opitutales</taxon>
        <taxon>Opitutaceae</taxon>
        <taxon>Nibricoccus</taxon>
    </lineage>
</organism>
<evidence type="ECO:0000313" key="3">
    <source>
        <dbReference type="EMBL" id="ATC64598.1"/>
    </source>
</evidence>
<name>A0A290QGX9_9BACT</name>
<evidence type="ECO:0000256" key="1">
    <source>
        <dbReference type="ARBA" id="ARBA00023239"/>
    </source>
</evidence>
<dbReference type="EMBL" id="CP023344">
    <property type="protein sequence ID" value="ATC64598.1"/>
    <property type="molecule type" value="Genomic_DNA"/>
</dbReference>
<dbReference type="KEGG" id="vbh:CMV30_11885"/>
<dbReference type="InterPro" id="IPR032466">
    <property type="entry name" value="Metal_Hydrolase"/>
</dbReference>